<evidence type="ECO:0000256" key="2">
    <source>
        <dbReference type="ARBA" id="ARBA00009665"/>
    </source>
</evidence>
<dbReference type="AlphaFoldDB" id="A0A0B2VQ30"/>
<dbReference type="Pfam" id="PF03105">
    <property type="entry name" value="SPX"/>
    <property type="match status" value="2"/>
</dbReference>
<dbReference type="PANTHER" id="PTHR10783:SF103">
    <property type="entry name" value="SOLUTE CARRIER FAMILY 53 MEMBER 1"/>
    <property type="match status" value="1"/>
</dbReference>
<dbReference type="Pfam" id="PF03124">
    <property type="entry name" value="EXS"/>
    <property type="match status" value="1"/>
</dbReference>
<feature type="transmembrane region" description="Helical" evidence="6">
    <location>
        <begin position="236"/>
        <end position="257"/>
    </location>
</feature>
<dbReference type="CDD" id="cd14477">
    <property type="entry name" value="SPX_XPR1_like"/>
    <property type="match status" value="1"/>
</dbReference>
<proteinExistence type="inferred from homology"/>
<dbReference type="OrthoDB" id="9970435at2759"/>
<dbReference type="InterPro" id="IPR004342">
    <property type="entry name" value="EXS_C"/>
</dbReference>
<dbReference type="GO" id="GO:0006817">
    <property type="term" value="P:phosphate ion transport"/>
    <property type="evidence" value="ECO:0007669"/>
    <property type="project" value="TreeGrafter"/>
</dbReference>
<feature type="domain" description="EXS" evidence="7">
    <location>
        <begin position="459"/>
        <end position="663"/>
    </location>
</feature>
<name>A0A0B2VQ30_TOXCA</name>
<feature type="transmembrane region" description="Helical" evidence="6">
    <location>
        <begin position="347"/>
        <end position="365"/>
    </location>
</feature>
<keyword evidence="10" id="KW-1185">Reference proteome</keyword>
<evidence type="ECO:0000313" key="10">
    <source>
        <dbReference type="Proteomes" id="UP000031036"/>
    </source>
</evidence>
<dbReference type="OMA" id="ETSHFYT"/>
<accession>A0A0B2VQ30</accession>
<comment type="subcellular location">
    <subcellularLocation>
        <location evidence="1">Membrane</location>
        <topology evidence="1">Multi-pass membrane protein</topology>
    </subcellularLocation>
</comment>
<dbReference type="PANTHER" id="PTHR10783">
    <property type="entry name" value="XENOTROPIC AND POLYTROPIC RETROVIRUS RECEPTOR 1-RELATED"/>
    <property type="match status" value="1"/>
</dbReference>
<evidence type="ECO:0000256" key="4">
    <source>
        <dbReference type="ARBA" id="ARBA00022989"/>
    </source>
</evidence>
<evidence type="ECO:0000259" key="7">
    <source>
        <dbReference type="PROSITE" id="PS51380"/>
    </source>
</evidence>
<gene>
    <name evidence="9" type="primary">xpr1</name>
    <name evidence="9" type="ORF">Tcan_04915</name>
</gene>
<dbReference type="PROSITE" id="PS51382">
    <property type="entry name" value="SPX"/>
    <property type="match status" value="1"/>
</dbReference>
<keyword evidence="4 6" id="KW-1133">Transmembrane helix</keyword>
<keyword evidence="3 6" id="KW-0812">Transmembrane</keyword>
<evidence type="ECO:0000256" key="5">
    <source>
        <dbReference type="ARBA" id="ARBA00023136"/>
    </source>
</evidence>
<sequence length="721" mass="84139">MKFGEQLASHLTPEWRKQYIRYEELKSLLYDMMLEVPTEEDTREQYISQMDEKFFAECEQELTKINLFFSQKIAEAQGKYHELNGELVAFKEFMCAAEDEQARKFTSNLRNRFARRGSSSKHVNRERAKTAQQLKLAFSEFYLALVLVQNYQQLNATGFRKILKKHDKLTMNERGLDWRINKVEKSSFFLNREIETLISNVETTVINELEGGNRQAGMKRLKVPPLSEKQHSTTTFSLGLFLGAFIVLGIAILLTWFGAEVRRDEPKWVAVRLFRGLLLFFMCIWLCGLNMYGWAAAGVNHVLIFEVDPRNHLTYQTLMQISSFMCMLWAIGVLGYLYAHLIHLPPFLFPMLLMIVCLVILFNPLKKPDTLFRRNSRFWLLKHCFNCFTAPLHFVTFPDFWLGDQMNSLTTSFLDLQYFVCFYATEIDYSGWTMTVRAVNLTMNEPVPWGYVDINTGRDMCTSASGVRALVSIIPATVRFMQCLRRFRDTGRAHPHLVNAGKYFTTYPVIIFKSLNHWAEKADPSTTSLFFYLWIASYIISFTYTFLWDVFMDWGLIDPRAPKDSPFLREEMIYGSKWYYYAAIVQDFVLRLSWVLNVSLGEAWTLDSDLLTCITAPLEVFRRFVWNYFRLENEHVNNCGQFRAVRDISVKPIKKGDLESLLSKMDQQDGVTHRGQDLRDRVKKQKKVAKSKRQILKKTRMSRITLSLNPNNSAATLESKH</sequence>
<comment type="similarity">
    <text evidence="2">Belongs to the SYG1 (TC 2.A.94) family.</text>
</comment>
<dbReference type="PROSITE" id="PS51380">
    <property type="entry name" value="EXS"/>
    <property type="match status" value="1"/>
</dbReference>
<dbReference type="GO" id="GO:0000822">
    <property type="term" value="F:inositol hexakisphosphate binding"/>
    <property type="evidence" value="ECO:0007669"/>
    <property type="project" value="TreeGrafter"/>
</dbReference>
<dbReference type="Proteomes" id="UP000031036">
    <property type="component" value="Unassembled WGS sequence"/>
</dbReference>
<dbReference type="GO" id="GO:0005794">
    <property type="term" value="C:Golgi apparatus"/>
    <property type="evidence" value="ECO:0007669"/>
    <property type="project" value="TreeGrafter"/>
</dbReference>
<dbReference type="EMBL" id="JPKZ01001148">
    <property type="protein sequence ID" value="KHN83683.1"/>
    <property type="molecule type" value="Genomic_DNA"/>
</dbReference>
<protein>
    <submittedName>
        <fullName evidence="9">Xenotropic and polytropic retrovirus receptor 1-like protein</fullName>
    </submittedName>
</protein>
<evidence type="ECO:0000313" key="9">
    <source>
        <dbReference type="EMBL" id="KHN83683.1"/>
    </source>
</evidence>
<feature type="domain" description="SPX" evidence="8">
    <location>
        <begin position="1"/>
        <end position="180"/>
    </location>
</feature>
<keyword evidence="9" id="KW-0675">Receptor</keyword>
<feature type="transmembrane region" description="Helical" evidence="6">
    <location>
        <begin position="317"/>
        <end position="341"/>
    </location>
</feature>
<evidence type="ECO:0000256" key="1">
    <source>
        <dbReference type="ARBA" id="ARBA00004141"/>
    </source>
</evidence>
<dbReference type="GO" id="GO:0016036">
    <property type="term" value="P:cellular response to phosphate starvation"/>
    <property type="evidence" value="ECO:0007669"/>
    <property type="project" value="TreeGrafter"/>
</dbReference>
<feature type="transmembrane region" description="Helical" evidence="6">
    <location>
        <begin position="529"/>
        <end position="548"/>
    </location>
</feature>
<organism evidence="9 10">
    <name type="scientific">Toxocara canis</name>
    <name type="common">Canine roundworm</name>
    <dbReference type="NCBI Taxonomy" id="6265"/>
    <lineage>
        <taxon>Eukaryota</taxon>
        <taxon>Metazoa</taxon>
        <taxon>Ecdysozoa</taxon>
        <taxon>Nematoda</taxon>
        <taxon>Chromadorea</taxon>
        <taxon>Rhabditida</taxon>
        <taxon>Spirurina</taxon>
        <taxon>Ascaridomorpha</taxon>
        <taxon>Ascaridoidea</taxon>
        <taxon>Toxocaridae</taxon>
        <taxon>Toxocara</taxon>
    </lineage>
</organism>
<evidence type="ECO:0000256" key="6">
    <source>
        <dbReference type="SAM" id="Phobius"/>
    </source>
</evidence>
<keyword evidence="5 6" id="KW-0472">Membrane</keyword>
<comment type="caution">
    <text evidence="9">The sequence shown here is derived from an EMBL/GenBank/DDBJ whole genome shotgun (WGS) entry which is preliminary data.</text>
</comment>
<evidence type="ECO:0000256" key="3">
    <source>
        <dbReference type="ARBA" id="ARBA00022692"/>
    </source>
</evidence>
<dbReference type="GO" id="GO:0005886">
    <property type="term" value="C:plasma membrane"/>
    <property type="evidence" value="ECO:0007669"/>
    <property type="project" value="TreeGrafter"/>
</dbReference>
<evidence type="ECO:0000259" key="8">
    <source>
        <dbReference type="PROSITE" id="PS51382"/>
    </source>
</evidence>
<feature type="transmembrane region" description="Helical" evidence="6">
    <location>
        <begin position="277"/>
        <end position="305"/>
    </location>
</feature>
<reference evidence="9 10" key="1">
    <citation type="submission" date="2014-11" db="EMBL/GenBank/DDBJ databases">
        <title>Genetic blueprint of the zoonotic pathogen Toxocara canis.</title>
        <authorList>
            <person name="Zhu X.-Q."/>
            <person name="Korhonen P.K."/>
            <person name="Cai H."/>
            <person name="Young N.D."/>
            <person name="Nejsum P."/>
            <person name="von Samson-Himmelstjerna G."/>
            <person name="Boag P.R."/>
            <person name="Tan P."/>
            <person name="Li Q."/>
            <person name="Min J."/>
            <person name="Yang Y."/>
            <person name="Wang X."/>
            <person name="Fang X."/>
            <person name="Hall R.S."/>
            <person name="Hofmann A."/>
            <person name="Sternberg P.W."/>
            <person name="Jex A.R."/>
            <person name="Gasser R.B."/>
        </authorList>
    </citation>
    <scope>NUCLEOTIDE SEQUENCE [LARGE SCALE GENOMIC DNA]</scope>
    <source>
        <strain evidence="9">PN_DK_2014</strain>
    </source>
</reference>
<dbReference type="STRING" id="6265.A0A0B2VQ30"/>
<dbReference type="InterPro" id="IPR004331">
    <property type="entry name" value="SPX_dom"/>
</dbReference>